<name>A0A158IEY7_CABCO</name>
<dbReference type="AlphaFoldDB" id="A0A158IEY7"/>
<organism evidence="1 2">
    <name type="scientific">Caballeronia cordobensis</name>
    <name type="common">Burkholderia cordobensis</name>
    <dbReference type="NCBI Taxonomy" id="1353886"/>
    <lineage>
        <taxon>Bacteria</taxon>
        <taxon>Pseudomonadati</taxon>
        <taxon>Pseudomonadota</taxon>
        <taxon>Betaproteobacteria</taxon>
        <taxon>Burkholderiales</taxon>
        <taxon>Burkholderiaceae</taxon>
        <taxon>Caballeronia</taxon>
    </lineage>
</organism>
<dbReference type="RefSeq" id="WP_200826436.1">
    <property type="nucleotide sequence ID" value="NZ_FCNY02000012.1"/>
</dbReference>
<accession>A0A158IEY7</accession>
<sequence>MNEPRLSPSLTPGAKVFNANASGPWITNGAVTATANEIYTDIQTLFNELVLQSGGLIEMDARMTLAMAPSLSVALTTTNIYNVNVTDMLKKNFPNLKIETAVQYQNATGGNLLQLIAESIEGQKTGYCAFTEKMRAHGIVRETSSYKQKKSQGTWGTVIFQPFAIASMMGV</sequence>
<dbReference type="EMBL" id="FCNY02000012">
    <property type="protein sequence ID" value="SAL55027.1"/>
    <property type="molecule type" value="Genomic_DNA"/>
</dbReference>
<gene>
    <name evidence="1" type="ORF">AWB70_04692</name>
</gene>
<evidence type="ECO:0008006" key="3">
    <source>
        <dbReference type="Google" id="ProtNLM"/>
    </source>
</evidence>
<evidence type="ECO:0000313" key="2">
    <source>
        <dbReference type="Proteomes" id="UP000054740"/>
    </source>
</evidence>
<evidence type="ECO:0000313" key="1">
    <source>
        <dbReference type="EMBL" id="SAL55027.1"/>
    </source>
</evidence>
<reference evidence="2" key="1">
    <citation type="submission" date="2016-01" db="EMBL/GenBank/DDBJ databases">
        <authorList>
            <person name="Peeters C."/>
        </authorList>
    </citation>
    <scope>NUCLEOTIDE SEQUENCE [LARGE SCALE GENOMIC DNA]</scope>
</reference>
<dbReference type="Proteomes" id="UP000054740">
    <property type="component" value="Unassembled WGS sequence"/>
</dbReference>
<protein>
    <recommendedName>
        <fullName evidence="3">DUF2184 domain-containing protein</fullName>
    </recommendedName>
</protein>
<proteinExistence type="predicted"/>
<keyword evidence="2" id="KW-1185">Reference proteome</keyword>